<dbReference type="EMBL" id="BDGG01000007">
    <property type="protein sequence ID" value="GAV01733.1"/>
    <property type="molecule type" value="Genomic_DNA"/>
</dbReference>
<organism evidence="2 3">
    <name type="scientific">Ramazzottius varieornatus</name>
    <name type="common">Water bear</name>
    <name type="synonym">Tardigrade</name>
    <dbReference type="NCBI Taxonomy" id="947166"/>
    <lineage>
        <taxon>Eukaryota</taxon>
        <taxon>Metazoa</taxon>
        <taxon>Ecdysozoa</taxon>
        <taxon>Tardigrada</taxon>
        <taxon>Eutardigrada</taxon>
        <taxon>Parachela</taxon>
        <taxon>Hypsibioidea</taxon>
        <taxon>Ramazzottiidae</taxon>
        <taxon>Ramazzottius</taxon>
    </lineage>
</organism>
<comment type="caution">
    <text evidence="2">The sequence shown here is derived from an EMBL/GenBank/DDBJ whole genome shotgun (WGS) entry which is preliminary data.</text>
</comment>
<name>A0A1D1VNK5_RAMVA</name>
<feature type="region of interest" description="Disordered" evidence="1">
    <location>
        <begin position="198"/>
        <end position="220"/>
    </location>
</feature>
<evidence type="ECO:0008006" key="4">
    <source>
        <dbReference type="Google" id="ProtNLM"/>
    </source>
</evidence>
<feature type="compositionally biased region" description="Polar residues" evidence="1">
    <location>
        <begin position="205"/>
        <end position="220"/>
    </location>
</feature>
<dbReference type="Proteomes" id="UP000186922">
    <property type="component" value="Unassembled WGS sequence"/>
</dbReference>
<dbReference type="PANTHER" id="PTHR46880:SF5">
    <property type="entry name" value="DUF4371 DOMAIN-CONTAINING PROTEIN"/>
    <property type="match status" value="1"/>
</dbReference>
<reference evidence="2 3" key="1">
    <citation type="journal article" date="2016" name="Nat. Commun.">
        <title>Extremotolerant tardigrade genome and improved radiotolerance of human cultured cells by tardigrade-unique protein.</title>
        <authorList>
            <person name="Hashimoto T."/>
            <person name="Horikawa D.D."/>
            <person name="Saito Y."/>
            <person name="Kuwahara H."/>
            <person name="Kozuka-Hata H."/>
            <person name="Shin-I T."/>
            <person name="Minakuchi Y."/>
            <person name="Ohishi K."/>
            <person name="Motoyama A."/>
            <person name="Aizu T."/>
            <person name="Enomoto A."/>
            <person name="Kondo K."/>
            <person name="Tanaka S."/>
            <person name="Hara Y."/>
            <person name="Koshikawa S."/>
            <person name="Sagara H."/>
            <person name="Miura T."/>
            <person name="Yokobori S."/>
            <person name="Miyagawa K."/>
            <person name="Suzuki Y."/>
            <person name="Kubo T."/>
            <person name="Oyama M."/>
            <person name="Kohara Y."/>
            <person name="Fujiyama A."/>
            <person name="Arakawa K."/>
            <person name="Katayama T."/>
            <person name="Toyoda A."/>
            <person name="Kunieda T."/>
        </authorList>
    </citation>
    <scope>NUCLEOTIDE SEQUENCE [LARGE SCALE GENOMIC DNA]</scope>
    <source>
        <strain evidence="2 3">YOKOZUNA-1</strain>
    </source>
</reference>
<gene>
    <name evidence="2" type="primary">RvY_12393-1</name>
    <name evidence="2" type="synonym">RvY_12393.1</name>
    <name evidence="2" type="ORF">RvY_12393</name>
</gene>
<protein>
    <recommendedName>
        <fullName evidence="4">HAT C-terminal dimerisation domain-containing protein</fullName>
    </recommendedName>
</protein>
<keyword evidence="3" id="KW-1185">Reference proteome</keyword>
<proteinExistence type="predicted"/>
<sequence>MIDESTDRGGSQNLIIYIRGEIDGDSVSFFWGLVKLRKTTSAADITDALLDDLNASQSNNWLGLKRDYMVRKWAGFATDGASAKTGLNGVANRLAEQFPLIVSIHCVAHRLQLTVVDTVKKTSSLIKFEDAFRDIYSYYSRFRREDYRVFDIHDTLEEFVKVLGSWEHNESPSIPALKDKLKFQHDLVFVQERPETIGTPVKHSGPSSKQSLQQNASQSTTKNAIPMHNILCGRHIVFEEEDSELEQLFVVASVLPVSTAICERGFSIQNVIKTVRRTRLNERRLDALMRIAINEPPSGEMDQKIIMSWVRSGNFPSEWNPPQASAADSEDLEEIDWQQILTRCPDSMHYSNIIRDEREAGSEHHPDHQT</sequence>
<accession>A0A1D1VNK5</accession>
<dbReference type="PANTHER" id="PTHR46880">
    <property type="entry name" value="RAS-ASSOCIATING DOMAIN-CONTAINING PROTEIN"/>
    <property type="match status" value="1"/>
</dbReference>
<evidence type="ECO:0000256" key="1">
    <source>
        <dbReference type="SAM" id="MobiDB-lite"/>
    </source>
</evidence>
<dbReference type="STRING" id="947166.A0A1D1VNK5"/>
<dbReference type="OrthoDB" id="8551997at2759"/>
<dbReference type="AlphaFoldDB" id="A0A1D1VNK5"/>
<evidence type="ECO:0000313" key="2">
    <source>
        <dbReference type="EMBL" id="GAV01733.1"/>
    </source>
</evidence>
<evidence type="ECO:0000313" key="3">
    <source>
        <dbReference type="Proteomes" id="UP000186922"/>
    </source>
</evidence>